<proteinExistence type="predicted"/>
<name>A0ABR6NF83_9SPHN</name>
<evidence type="ECO:0000313" key="2">
    <source>
        <dbReference type="Proteomes" id="UP001138540"/>
    </source>
</evidence>
<dbReference type="EMBL" id="JACHKA010000001">
    <property type="protein sequence ID" value="MBB5985954.1"/>
    <property type="molecule type" value="Genomic_DNA"/>
</dbReference>
<organism evidence="1 2">
    <name type="scientific">Sphingobium lignivorans</name>
    <dbReference type="NCBI Taxonomy" id="2735886"/>
    <lineage>
        <taxon>Bacteria</taxon>
        <taxon>Pseudomonadati</taxon>
        <taxon>Pseudomonadota</taxon>
        <taxon>Alphaproteobacteria</taxon>
        <taxon>Sphingomonadales</taxon>
        <taxon>Sphingomonadaceae</taxon>
        <taxon>Sphingobium</taxon>
    </lineage>
</organism>
<comment type="caution">
    <text evidence="1">The sequence shown here is derived from an EMBL/GenBank/DDBJ whole genome shotgun (WGS) entry which is preliminary data.</text>
</comment>
<sequence length="100" mass="11235">MSLETLLRECTLVYGHIQLFRDNGGWQASVCHYPADTTEAMRQTDSKVFADPVEALRKALLEDARKTRDMERRYASAPRAAAQTDIEEAIASAEFEDLIG</sequence>
<gene>
    <name evidence="1" type="ORF">HNP60_001928</name>
</gene>
<reference evidence="1 2" key="1">
    <citation type="submission" date="2020-08" db="EMBL/GenBank/DDBJ databases">
        <title>Exploring microbial biodiversity for novel pathways involved in the catabolism of aromatic compounds derived from lignin.</title>
        <authorList>
            <person name="Elkins J."/>
        </authorList>
    </citation>
    <scope>NUCLEOTIDE SEQUENCE [LARGE SCALE GENOMIC DNA]</scope>
    <source>
        <strain evidence="1 2">B1D3A</strain>
    </source>
</reference>
<accession>A0ABR6NF83</accession>
<dbReference type="RefSeq" id="WP_184152928.1">
    <property type="nucleotide sequence ID" value="NZ_JACHKA010000001.1"/>
</dbReference>
<evidence type="ECO:0008006" key="3">
    <source>
        <dbReference type="Google" id="ProtNLM"/>
    </source>
</evidence>
<protein>
    <recommendedName>
        <fullName evidence="3">DUF2188 domain-containing protein</fullName>
    </recommendedName>
</protein>
<keyword evidence="2" id="KW-1185">Reference proteome</keyword>
<evidence type="ECO:0000313" key="1">
    <source>
        <dbReference type="EMBL" id="MBB5985954.1"/>
    </source>
</evidence>
<dbReference type="Proteomes" id="UP001138540">
    <property type="component" value="Unassembled WGS sequence"/>
</dbReference>